<sequence>MGWADSATGGGYGGGPGRDSAGGGYGGGFGASVDTGGVRGGGYSVGFGGAVDTNGAGTGHGASAAGGGGWRGPGSGGNQQAPRPLTPEEQRAKDYLARIEGSELGLIDPSQAFQGDQGASELLGQLNRAQWADWKERFAPYIRKLADKATDTGAANRAAGQAKDAMGLAFDAGQRSLNQQRESFGVSLTPRQQEAQERRAGVQRAAAMASAGNQARISALDRQSAILAGGMGLSNIPDKVFES</sequence>
<organism evidence="2 3">
    <name type="scientific">Bisbaumannia pacifica</name>
    <dbReference type="NCBI Taxonomy" id="77098"/>
    <lineage>
        <taxon>Bacteria</taxon>
        <taxon>Pseudomonadati</taxon>
        <taxon>Pseudomonadota</taxon>
        <taxon>Gammaproteobacteria</taxon>
        <taxon>Oceanospirillales</taxon>
        <taxon>Halomonadaceae</taxon>
        <taxon>Bisbaumannia</taxon>
    </lineage>
</organism>
<name>A0A510X566_9GAMM</name>
<evidence type="ECO:0000313" key="2">
    <source>
        <dbReference type="EMBL" id="GEK46563.1"/>
    </source>
</evidence>
<feature type="compositionally biased region" description="Gly residues" evidence="1">
    <location>
        <begin position="56"/>
        <end position="77"/>
    </location>
</feature>
<feature type="region of interest" description="Disordered" evidence="1">
    <location>
        <begin position="49"/>
        <end position="93"/>
    </location>
</feature>
<dbReference type="EMBL" id="BJUK01000007">
    <property type="protein sequence ID" value="GEK46563.1"/>
    <property type="molecule type" value="Genomic_DNA"/>
</dbReference>
<accession>A0A510X566</accession>
<keyword evidence="3" id="KW-1185">Reference proteome</keyword>
<dbReference type="Proteomes" id="UP000321275">
    <property type="component" value="Unassembled WGS sequence"/>
</dbReference>
<protein>
    <submittedName>
        <fullName evidence="2">Uncharacterized protein</fullName>
    </submittedName>
</protein>
<feature type="compositionally biased region" description="Gly residues" evidence="1">
    <location>
        <begin position="8"/>
        <end position="30"/>
    </location>
</feature>
<evidence type="ECO:0000313" key="3">
    <source>
        <dbReference type="Proteomes" id="UP000321275"/>
    </source>
</evidence>
<dbReference type="AlphaFoldDB" id="A0A510X566"/>
<comment type="caution">
    <text evidence="2">The sequence shown here is derived from an EMBL/GenBank/DDBJ whole genome shotgun (WGS) entry which is preliminary data.</text>
</comment>
<evidence type="ECO:0000256" key="1">
    <source>
        <dbReference type="SAM" id="MobiDB-lite"/>
    </source>
</evidence>
<proteinExistence type="predicted"/>
<feature type="region of interest" description="Disordered" evidence="1">
    <location>
        <begin position="1"/>
        <end position="31"/>
    </location>
</feature>
<reference evidence="2 3" key="1">
    <citation type="submission" date="2019-07" db="EMBL/GenBank/DDBJ databases">
        <title>Whole genome shotgun sequence of Halomonas pacifica NBRC 102220.</title>
        <authorList>
            <person name="Hosoyama A."/>
            <person name="Uohara A."/>
            <person name="Ohji S."/>
            <person name="Ichikawa N."/>
        </authorList>
    </citation>
    <scope>NUCLEOTIDE SEQUENCE [LARGE SCALE GENOMIC DNA]</scope>
    <source>
        <strain evidence="2 3">NBRC 102220</strain>
    </source>
</reference>
<gene>
    <name evidence="2" type="ORF">HPA02_08460</name>
</gene>
<dbReference type="RefSeq" id="WP_222593973.1">
    <property type="nucleotide sequence ID" value="NZ_BJUK01000007.1"/>
</dbReference>